<reference evidence="2 3" key="1">
    <citation type="submission" date="2022-12" db="EMBL/GenBank/DDBJ databases">
        <title>Chromosome-level genome of Tegillarca granosa.</title>
        <authorList>
            <person name="Kim J."/>
        </authorList>
    </citation>
    <scope>NUCLEOTIDE SEQUENCE [LARGE SCALE GENOMIC DNA]</scope>
    <source>
        <strain evidence="2">Teg-2019</strain>
        <tissue evidence="2">Adductor muscle</tissue>
    </source>
</reference>
<evidence type="ECO:0000313" key="2">
    <source>
        <dbReference type="EMBL" id="KAJ8301846.1"/>
    </source>
</evidence>
<organism evidence="2 3">
    <name type="scientific">Tegillarca granosa</name>
    <name type="common">Malaysian cockle</name>
    <name type="synonym">Anadara granosa</name>
    <dbReference type="NCBI Taxonomy" id="220873"/>
    <lineage>
        <taxon>Eukaryota</taxon>
        <taxon>Metazoa</taxon>
        <taxon>Spiralia</taxon>
        <taxon>Lophotrochozoa</taxon>
        <taxon>Mollusca</taxon>
        <taxon>Bivalvia</taxon>
        <taxon>Autobranchia</taxon>
        <taxon>Pteriomorphia</taxon>
        <taxon>Arcoida</taxon>
        <taxon>Arcoidea</taxon>
        <taxon>Arcidae</taxon>
        <taxon>Tegillarca</taxon>
    </lineage>
</organism>
<comment type="caution">
    <text evidence="2">The sequence shown here is derived from an EMBL/GenBank/DDBJ whole genome shotgun (WGS) entry which is preliminary data.</text>
</comment>
<keyword evidence="3" id="KW-1185">Reference proteome</keyword>
<evidence type="ECO:0000256" key="1">
    <source>
        <dbReference type="SAM" id="MobiDB-lite"/>
    </source>
</evidence>
<dbReference type="Proteomes" id="UP001217089">
    <property type="component" value="Unassembled WGS sequence"/>
</dbReference>
<feature type="region of interest" description="Disordered" evidence="1">
    <location>
        <begin position="78"/>
        <end position="158"/>
    </location>
</feature>
<gene>
    <name evidence="2" type="ORF">KUTeg_020833</name>
</gene>
<dbReference type="EMBL" id="JARBDR010000918">
    <property type="protein sequence ID" value="KAJ8301846.1"/>
    <property type="molecule type" value="Genomic_DNA"/>
</dbReference>
<evidence type="ECO:0000313" key="3">
    <source>
        <dbReference type="Proteomes" id="UP001217089"/>
    </source>
</evidence>
<protein>
    <submittedName>
        <fullName evidence="2">Uncharacterized protein</fullName>
    </submittedName>
</protein>
<sequence>MVIVQEGSKYESGHSTKGLKTVTNFYPKDLHQLQEWVCEVCQKRRALVLSTGLWYPGVEPTADIPLAREIETRLEEIKSTEGRAPLGRSASLDDVDDKHSRKPIKRQSSLPCPVVSKATPDKLMLPIKESGESKESSKLSLVSPSSEELPTSSTGKSRFRDAYLSYEPTLRQRQKAYAFSKNSYVQKKTITVGENSGKSHESKIK</sequence>
<name>A0ABQ9EBR3_TEGGR</name>
<accession>A0ABQ9EBR3</accession>
<proteinExistence type="predicted"/>
<feature type="compositionally biased region" description="Low complexity" evidence="1">
    <location>
        <begin position="138"/>
        <end position="155"/>
    </location>
</feature>